<evidence type="ECO:0000259" key="1">
    <source>
        <dbReference type="Pfam" id="PF01261"/>
    </source>
</evidence>
<dbReference type="SUPFAM" id="SSF51658">
    <property type="entry name" value="Xylose isomerase-like"/>
    <property type="match status" value="1"/>
</dbReference>
<evidence type="ECO:0000313" key="2">
    <source>
        <dbReference type="EMBL" id="OAS83221.1"/>
    </source>
</evidence>
<dbReference type="OrthoDB" id="9782626at2"/>
<dbReference type="STRING" id="152268.A6K24_08865"/>
<sequence length="276" mass="30666">MLRGITKAGLGQIKDDKRFIELAAEFGFQSVDLDAKSFIDEYGLAGAKDILQENGIEIGAIGLPVEWRQTTDIFSEGLGDLVATAKAAAELGCKRCCTYILPSTDLKAARLMSLAVKRLRICSDVLSAYGIRLGLEYVGPHHLRKTWKNPFIWSQDETLELIDAIGLSNVGLLLDSYHWYTTGLTSKDLVKLKENQIVHVHINDAYNLPTEKLKDNDRLYTGEGVIDLSLFLQSIKQTGYSGPVAQEVLTPSMPTQPVEELFRRSKLGFDKVFSQI</sequence>
<reference evidence="3" key="1">
    <citation type="submission" date="2016-04" db="EMBL/GenBank/DDBJ databases">
        <authorList>
            <person name="Lyu Z."/>
            <person name="Lyu W."/>
        </authorList>
    </citation>
    <scope>NUCLEOTIDE SEQUENCE [LARGE SCALE GENOMIC DNA]</scope>
    <source>
        <strain evidence="3">C44</strain>
    </source>
</reference>
<gene>
    <name evidence="2" type="ORF">A6K24_08865</name>
</gene>
<feature type="domain" description="Xylose isomerase-like TIM barrel" evidence="1">
    <location>
        <begin position="20"/>
        <end position="258"/>
    </location>
</feature>
<protein>
    <submittedName>
        <fullName evidence="2">Xylose isomerase</fullName>
    </submittedName>
</protein>
<dbReference type="Proteomes" id="UP000078534">
    <property type="component" value="Unassembled WGS sequence"/>
</dbReference>
<organism evidence="2 3">
    <name type="scientific">Metabacillus litoralis</name>
    <dbReference type="NCBI Taxonomy" id="152268"/>
    <lineage>
        <taxon>Bacteria</taxon>
        <taxon>Bacillati</taxon>
        <taxon>Bacillota</taxon>
        <taxon>Bacilli</taxon>
        <taxon>Bacillales</taxon>
        <taxon>Bacillaceae</taxon>
        <taxon>Metabacillus</taxon>
    </lineage>
</organism>
<evidence type="ECO:0000313" key="3">
    <source>
        <dbReference type="Proteomes" id="UP000078534"/>
    </source>
</evidence>
<keyword evidence="2" id="KW-0413">Isomerase</keyword>
<dbReference type="EMBL" id="LWSG01000042">
    <property type="protein sequence ID" value="OAS83221.1"/>
    <property type="molecule type" value="Genomic_DNA"/>
</dbReference>
<accession>A0A179SP23</accession>
<dbReference type="InterPro" id="IPR050312">
    <property type="entry name" value="IolE/XylAMocC-like"/>
</dbReference>
<proteinExistence type="predicted"/>
<keyword evidence="3" id="KW-1185">Reference proteome</keyword>
<dbReference type="GO" id="GO:0016853">
    <property type="term" value="F:isomerase activity"/>
    <property type="evidence" value="ECO:0007669"/>
    <property type="project" value="UniProtKB-KW"/>
</dbReference>
<dbReference type="Pfam" id="PF01261">
    <property type="entry name" value="AP_endonuc_2"/>
    <property type="match status" value="1"/>
</dbReference>
<dbReference type="InterPro" id="IPR013022">
    <property type="entry name" value="Xyl_isomerase-like_TIM-brl"/>
</dbReference>
<dbReference type="Gene3D" id="3.20.20.150">
    <property type="entry name" value="Divalent-metal-dependent TIM barrel enzymes"/>
    <property type="match status" value="1"/>
</dbReference>
<dbReference type="AlphaFoldDB" id="A0A179SP23"/>
<name>A0A179SP23_9BACI</name>
<comment type="caution">
    <text evidence="2">The sequence shown here is derived from an EMBL/GenBank/DDBJ whole genome shotgun (WGS) entry which is preliminary data.</text>
</comment>
<dbReference type="RefSeq" id="WP_066337462.1">
    <property type="nucleotide sequence ID" value="NZ_LWSG01000042.1"/>
</dbReference>
<dbReference type="InterPro" id="IPR036237">
    <property type="entry name" value="Xyl_isomerase-like_sf"/>
</dbReference>
<dbReference type="PANTHER" id="PTHR12110">
    <property type="entry name" value="HYDROXYPYRUVATE ISOMERASE"/>
    <property type="match status" value="1"/>
</dbReference>